<dbReference type="InterPro" id="IPR022935">
    <property type="entry name" value="ClpS"/>
</dbReference>
<dbReference type="HAMAP" id="MF_00302">
    <property type="entry name" value="ClpS"/>
    <property type="match status" value="1"/>
</dbReference>
<keyword evidence="4" id="KW-1185">Reference proteome</keyword>
<dbReference type="GO" id="GO:0006508">
    <property type="term" value="P:proteolysis"/>
    <property type="evidence" value="ECO:0007669"/>
    <property type="project" value="UniProtKB-UniRule"/>
</dbReference>
<dbReference type="SUPFAM" id="SSF54736">
    <property type="entry name" value="ClpS-like"/>
    <property type="match status" value="1"/>
</dbReference>
<dbReference type="InterPro" id="IPR003769">
    <property type="entry name" value="ClpS_core"/>
</dbReference>
<dbReference type="Pfam" id="PF02617">
    <property type="entry name" value="ClpS"/>
    <property type="match status" value="1"/>
</dbReference>
<dbReference type="GO" id="GO:0030163">
    <property type="term" value="P:protein catabolic process"/>
    <property type="evidence" value="ECO:0007669"/>
    <property type="project" value="InterPro"/>
</dbReference>
<name>V9H6Q5_9NEIS</name>
<reference evidence="3 4" key="2">
    <citation type="submission" date="2011-10" db="EMBL/GenBank/DDBJ databases">
        <title>The Genome Sequence of Simonsiella muelleri ATCC 29453.</title>
        <authorList>
            <consortium name="The Broad Institute Genome Sequencing Platform"/>
            <consortium name="The Broad Institute Genome Sequencing Center for Infectious Disease"/>
            <person name="Earl A."/>
            <person name="Ward D."/>
            <person name="Feldgarden M."/>
            <person name="Gevers D."/>
            <person name="Izard J."/>
            <person name="Baranova O.V."/>
            <person name="Blanton J.M."/>
            <person name="Tanner A.C."/>
            <person name="Dewhirst F."/>
            <person name="Young S.K."/>
            <person name="Zeng Q."/>
            <person name="Gargeya S."/>
            <person name="Fitzgerald M."/>
            <person name="Haas B."/>
            <person name="Abouelleil A."/>
            <person name="Alvarado L."/>
            <person name="Arachchi H.M."/>
            <person name="Berlin A."/>
            <person name="Brown A."/>
            <person name="Chapman S.B."/>
            <person name="Chen Z."/>
            <person name="Dunbar C."/>
            <person name="Freedman E."/>
            <person name="Gearin G."/>
            <person name="Goldberg J."/>
            <person name="Griggs A."/>
            <person name="Gujja S."/>
            <person name="Heiman D."/>
            <person name="Howarth C."/>
            <person name="Larson L."/>
            <person name="Lui A."/>
            <person name="MacDonald P.J.P."/>
            <person name="Montmayeur A."/>
            <person name="Murphy C."/>
            <person name="Neiman D."/>
            <person name="Pearson M."/>
            <person name="Priest M."/>
            <person name="Roberts A."/>
            <person name="Saif S."/>
            <person name="Shea T."/>
            <person name="Shenoy N."/>
            <person name="Sisk P."/>
            <person name="Stolte C."/>
            <person name="Sykes S."/>
            <person name="Wortman J."/>
            <person name="Nusbaum C."/>
            <person name="Birren B."/>
        </authorList>
    </citation>
    <scope>NUCLEOTIDE SEQUENCE [LARGE SCALE GENOMIC DNA]</scope>
    <source>
        <strain evidence="3 4">ATCC 29453</strain>
    </source>
</reference>
<dbReference type="Proteomes" id="UP000017813">
    <property type="component" value="Unassembled WGS sequence"/>
</dbReference>
<reference evidence="3 4" key="1">
    <citation type="submission" date="2010-03" db="EMBL/GenBank/DDBJ databases">
        <authorList>
            <consortium name="The Broad Institute Genome Sequencing Platform"/>
            <person name="Ward D."/>
            <person name="Earl A."/>
            <person name="Feldgarden M."/>
            <person name="Gevers D."/>
            <person name="Young S."/>
            <person name="Zeng Q."/>
            <person name="Koehrsen M."/>
            <person name="Alvarado L."/>
            <person name="Berlin A.M."/>
            <person name="Borenstein D."/>
            <person name="Chapman S.B."/>
            <person name="Chen Z."/>
            <person name="Engels R."/>
            <person name="Freedman E."/>
            <person name="Gellesch M."/>
            <person name="Goldberg J."/>
            <person name="Griggs A."/>
            <person name="Gujja S."/>
            <person name="Heilman E.R."/>
            <person name="Heiman D.I."/>
            <person name="Hepburn T.A."/>
            <person name="Howarth C."/>
            <person name="Jen D."/>
            <person name="Larson L."/>
            <person name="Mehta T."/>
            <person name="Park D."/>
            <person name="Pearson M."/>
            <person name="Richards J."/>
            <person name="Roberts A."/>
            <person name="Saif S."/>
            <person name="Shea T.D."/>
            <person name="Shenoy N."/>
            <person name="Sisk P."/>
            <person name="Stolte C."/>
            <person name="Sykes S.N."/>
            <person name="Walk T."/>
            <person name="White J."/>
            <person name="Yandava C."/>
            <person name="Izard J."/>
            <person name="Baranova O.V."/>
            <person name="Blanton J.M."/>
            <person name="Tanner A.C."/>
            <person name="Dewhirst F."/>
            <person name="Haas B."/>
            <person name="Nusbaum C."/>
            <person name="Birren B."/>
        </authorList>
    </citation>
    <scope>NUCLEOTIDE SEQUENCE [LARGE SCALE GENOMIC DNA]</scope>
    <source>
        <strain evidence="3 4">ATCC 29453</strain>
    </source>
</reference>
<dbReference type="HOGENOM" id="CLU_134358_1_0_4"/>
<dbReference type="OrthoDB" id="9796121at2"/>
<dbReference type="AlphaFoldDB" id="V9H6Q5"/>
<evidence type="ECO:0000259" key="2">
    <source>
        <dbReference type="Pfam" id="PF02617"/>
    </source>
</evidence>
<dbReference type="EMBL" id="ADCY02000006">
    <property type="protein sequence ID" value="EFG31927.1"/>
    <property type="molecule type" value="Genomic_DNA"/>
</dbReference>
<dbReference type="InterPro" id="IPR014719">
    <property type="entry name" value="Ribosomal_bL12_C/ClpS-like"/>
</dbReference>
<organism evidence="3 4">
    <name type="scientific">Simonsiella muelleri ATCC 29453</name>
    <dbReference type="NCBI Taxonomy" id="641147"/>
    <lineage>
        <taxon>Bacteria</taxon>
        <taxon>Pseudomonadati</taxon>
        <taxon>Pseudomonadota</taxon>
        <taxon>Betaproteobacteria</taxon>
        <taxon>Neisseriales</taxon>
        <taxon>Neisseriaceae</taxon>
        <taxon>Simonsiella</taxon>
    </lineage>
</organism>
<gene>
    <name evidence="1" type="primary">clpS</name>
    <name evidence="3" type="ORF">HMPREF9021_00330</name>
</gene>
<dbReference type="STRING" id="641147.HMPREF9021_00330"/>
<sequence>MTITESAQQISQNQIAPPKQYGVYLLNDDYTTMEFVVQILMDVFRQPEERAISVMLEIHHHGKGLCGVYTRDMAQTKQHQVMILAADAGFPLLCTVEELS</sequence>
<dbReference type="eggNOG" id="COG2127">
    <property type="taxonomic scope" value="Bacteria"/>
</dbReference>
<dbReference type="PANTHER" id="PTHR33473:SF19">
    <property type="entry name" value="ATP-DEPENDENT CLP PROTEASE ADAPTER PROTEIN CLPS"/>
    <property type="match status" value="1"/>
</dbReference>
<evidence type="ECO:0000256" key="1">
    <source>
        <dbReference type="HAMAP-Rule" id="MF_00302"/>
    </source>
</evidence>
<dbReference type="Gene3D" id="3.30.1390.10">
    <property type="match status" value="1"/>
</dbReference>
<evidence type="ECO:0000313" key="4">
    <source>
        <dbReference type="Proteomes" id="UP000017813"/>
    </source>
</evidence>
<dbReference type="KEGG" id="smur:BWP33_00950"/>
<protein>
    <recommendedName>
        <fullName evidence="1">ATP-dependent Clp protease adapter protein ClpS</fullName>
    </recommendedName>
</protein>
<dbReference type="FunFam" id="3.30.1390.10:FF:000002">
    <property type="entry name" value="ATP-dependent Clp protease adapter protein ClpS"/>
    <property type="match status" value="1"/>
</dbReference>
<comment type="caution">
    <text evidence="3">The sequence shown here is derived from an EMBL/GenBank/DDBJ whole genome shotgun (WGS) entry which is preliminary data.</text>
</comment>
<feature type="domain" description="Adaptor protein ClpS core" evidence="2">
    <location>
        <begin position="17"/>
        <end position="95"/>
    </location>
</feature>
<comment type="subunit">
    <text evidence="1">Binds to the N-terminal domain of the chaperone ClpA.</text>
</comment>
<proteinExistence type="inferred from homology"/>
<dbReference type="PANTHER" id="PTHR33473">
    <property type="entry name" value="ATP-DEPENDENT CLP PROTEASE ADAPTER PROTEIN CLPS1, CHLOROPLASTIC"/>
    <property type="match status" value="1"/>
</dbReference>
<evidence type="ECO:0000313" key="3">
    <source>
        <dbReference type="EMBL" id="EFG31927.1"/>
    </source>
</evidence>
<comment type="similarity">
    <text evidence="1">Belongs to the ClpS family.</text>
</comment>
<comment type="function">
    <text evidence="1">Involved in the modulation of the specificity of the ClpAP-mediated ATP-dependent protein degradation.</text>
</comment>
<accession>V9H6Q5</accession>